<gene>
    <name evidence="2" type="ORF">HanXRQr2_Chr14g0624921</name>
</gene>
<dbReference type="AlphaFoldDB" id="A0A9K3E6U6"/>
<organism evidence="2 3">
    <name type="scientific">Helianthus annuus</name>
    <name type="common">Common sunflower</name>
    <dbReference type="NCBI Taxonomy" id="4232"/>
    <lineage>
        <taxon>Eukaryota</taxon>
        <taxon>Viridiplantae</taxon>
        <taxon>Streptophyta</taxon>
        <taxon>Embryophyta</taxon>
        <taxon>Tracheophyta</taxon>
        <taxon>Spermatophyta</taxon>
        <taxon>Magnoliopsida</taxon>
        <taxon>eudicotyledons</taxon>
        <taxon>Gunneridae</taxon>
        <taxon>Pentapetalae</taxon>
        <taxon>asterids</taxon>
        <taxon>campanulids</taxon>
        <taxon>Asterales</taxon>
        <taxon>Asteraceae</taxon>
        <taxon>Asteroideae</taxon>
        <taxon>Heliantheae alliance</taxon>
        <taxon>Heliantheae</taxon>
        <taxon>Helianthus</taxon>
    </lineage>
</organism>
<reference evidence="2" key="1">
    <citation type="journal article" date="2017" name="Nature">
        <title>The sunflower genome provides insights into oil metabolism, flowering and Asterid evolution.</title>
        <authorList>
            <person name="Badouin H."/>
            <person name="Gouzy J."/>
            <person name="Grassa C.J."/>
            <person name="Murat F."/>
            <person name="Staton S.E."/>
            <person name="Cottret L."/>
            <person name="Lelandais-Briere C."/>
            <person name="Owens G.L."/>
            <person name="Carrere S."/>
            <person name="Mayjonade B."/>
            <person name="Legrand L."/>
            <person name="Gill N."/>
            <person name="Kane N.C."/>
            <person name="Bowers J.E."/>
            <person name="Hubner S."/>
            <person name="Bellec A."/>
            <person name="Berard A."/>
            <person name="Berges H."/>
            <person name="Blanchet N."/>
            <person name="Boniface M.C."/>
            <person name="Brunel D."/>
            <person name="Catrice O."/>
            <person name="Chaidir N."/>
            <person name="Claudel C."/>
            <person name="Donnadieu C."/>
            <person name="Faraut T."/>
            <person name="Fievet G."/>
            <person name="Helmstetter N."/>
            <person name="King M."/>
            <person name="Knapp S.J."/>
            <person name="Lai Z."/>
            <person name="Le Paslier M.C."/>
            <person name="Lippi Y."/>
            <person name="Lorenzon L."/>
            <person name="Mandel J.R."/>
            <person name="Marage G."/>
            <person name="Marchand G."/>
            <person name="Marquand E."/>
            <person name="Bret-Mestries E."/>
            <person name="Morien E."/>
            <person name="Nambeesan S."/>
            <person name="Nguyen T."/>
            <person name="Pegot-Espagnet P."/>
            <person name="Pouilly N."/>
            <person name="Raftis F."/>
            <person name="Sallet E."/>
            <person name="Schiex T."/>
            <person name="Thomas J."/>
            <person name="Vandecasteele C."/>
            <person name="Vares D."/>
            <person name="Vear F."/>
            <person name="Vautrin S."/>
            <person name="Crespi M."/>
            <person name="Mangin B."/>
            <person name="Burke J.M."/>
            <person name="Salse J."/>
            <person name="Munos S."/>
            <person name="Vincourt P."/>
            <person name="Rieseberg L.H."/>
            <person name="Langlade N.B."/>
        </authorList>
    </citation>
    <scope>NUCLEOTIDE SEQUENCE</scope>
    <source>
        <tissue evidence="2">Leaves</tissue>
    </source>
</reference>
<name>A0A9K3E6U6_HELAN</name>
<evidence type="ECO:0000313" key="3">
    <source>
        <dbReference type="Proteomes" id="UP000215914"/>
    </source>
</evidence>
<proteinExistence type="predicted"/>
<reference evidence="2" key="2">
    <citation type="submission" date="2020-06" db="EMBL/GenBank/DDBJ databases">
        <title>Helianthus annuus Genome sequencing and assembly Release 2.</title>
        <authorList>
            <person name="Gouzy J."/>
            <person name="Langlade N."/>
            <person name="Munos S."/>
        </authorList>
    </citation>
    <scope>NUCLEOTIDE SEQUENCE</scope>
    <source>
        <tissue evidence="2">Leaves</tissue>
    </source>
</reference>
<evidence type="ECO:0000256" key="1">
    <source>
        <dbReference type="SAM" id="SignalP"/>
    </source>
</evidence>
<dbReference type="Proteomes" id="UP000215914">
    <property type="component" value="Unassembled WGS sequence"/>
</dbReference>
<sequence length="54" mass="6121">MNGVVFILIVKFSLFLNVKKNNKKTKRVDKNARCLSTCCNIALRGLIYAMCPDD</sequence>
<protein>
    <submittedName>
        <fullName evidence="2">Uncharacterized protein</fullName>
    </submittedName>
</protein>
<comment type="caution">
    <text evidence="2">The sequence shown here is derived from an EMBL/GenBank/DDBJ whole genome shotgun (WGS) entry which is preliminary data.</text>
</comment>
<dbReference type="EMBL" id="MNCJ02000329">
    <property type="protein sequence ID" value="KAF5767492.1"/>
    <property type="molecule type" value="Genomic_DNA"/>
</dbReference>
<feature type="signal peptide" evidence="1">
    <location>
        <begin position="1"/>
        <end position="15"/>
    </location>
</feature>
<accession>A0A9K3E6U6</accession>
<feature type="chain" id="PRO_5039955693" evidence="1">
    <location>
        <begin position="16"/>
        <end position="54"/>
    </location>
</feature>
<dbReference type="Gramene" id="mRNA:HanXRQr2_Chr14g0624921">
    <property type="protein sequence ID" value="CDS:HanXRQr2_Chr14g0624921.1"/>
    <property type="gene ID" value="HanXRQr2_Chr14g0624921"/>
</dbReference>
<keyword evidence="3" id="KW-1185">Reference proteome</keyword>
<keyword evidence="1" id="KW-0732">Signal</keyword>
<evidence type="ECO:0000313" key="2">
    <source>
        <dbReference type="EMBL" id="KAF5767492.1"/>
    </source>
</evidence>